<protein>
    <submittedName>
        <fullName evidence="2">Uncharacterized protein</fullName>
    </submittedName>
</protein>
<comment type="caution">
    <text evidence="2">The sequence shown here is derived from an EMBL/GenBank/DDBJ whole genome shotgun (WGS) entry which is preliminary data.</text>
</comment>
<gene>
    <name evidence="2" type="ORF">EYF80_008150</name>
</gene>
<name>A0A4Z2IVX5_9TELE</name>
<organism evidence="2 3">
    <name type="scientific">Liparis tanakae</name>
    <name type="common">Tanaka's snailfish</name>
    <dbReference type="NCBI Taxonomy" id="230148"/>
    <lineage>
        <taxon>Eukaryota</taxon>
        <taxon>Metazoa</taxon>
        <taxon>Chordata</taxon>
        <taxon>Craniata</taxon>
        <taxon>Vertebrata</taxon>
        <taxon>Euteleostomi</taxon>
        <taxon>Actinopterygii</taxon>
        <taxon>Neopterygii</taxon>
        <taxon>Teleostei</taxon>
        <taxon>Neoteleostei</taxon>
        <taxon>Acanthomorphata</taxon>
        <taxon>Eupercaria</taxon>
        <taxon>Perciformes</taxon>
        <taxon>Cottioidei</taxon>
        <taxon>Cottales</taxon>
        <taxon>Liparidae</taxon>
        <taxon>Liparis</taxon>
    </lineage>
</organism>
<evidence type="ECO:0000256" key="1">
    <source>
        <dbReference type="SAM" id="MobiDB-lite"/>
    </source>
</evidence>
<dbReference type="Proteomes" id="UP000314294">
    <property type="component" value="Unassembled WGS sequence"/>
</dbReference>
<dbReference type="AlphaFoldDB" id="A0A4Z2IVX5"/>
<sequence>MRTGLCSKLNTDRGGVSRGTREDGLCAISLEEQEEAGLEQGEGEQGVGLMLLADRKGEAWEALARAALIRPAPWFWPKWRKAGWLRKREEGRHPPWPPETPSIILAAPSRLERGSWPPLAARAEGGRKKRERLKE</sequence>
<evidence type="ECO:0000313" key="2">
    <source>
        <dbReference type="EMBL" id="TNN81704.1"/>
    </source>
</evidence>
<feature type="region of interest" description="Disordered" evidence="1">
    <location>
        <begin position="115"/>
        <end position="135"/>
    </location>
</feature>
<accession>A0A4Z2IVX5</accession>
<evidence type="ECO:0000313" key="3">
    <source>
        <dbReference type="Proteomes" id="UP000314294"/>
    </source>
</evidence>
<proteinExistence type="predicted"/>
<reference evidence="2 3" key="1">
    <citation type="submission" date="2019-03" db="EMBL/GenBank/DDBJ databases">
        <title>First draft genome of Liparis tanakae, snailfish: a comprehensive survey of snailfish specific genes.</title>
        <authorList>
            <person name="Kim W."/>
            <person name="Song I."/>
            <person name="Jeong J.-H."/>
            <person name="Kim D."/>
            <person name="Kim S."/>
            <person name="Ryu S."/>
            <person name="Song J.Y."/>
            <person name="Lee S.K."/>
        </authorList>
    </citation>
    <scope>NUCLEOTIDE SEQUENCE [LARGE SCALE GENOMIC DNA]</scope>
    <source>
        <tissue evidence="2">Muscle</tissue>
    </source>
</reference>
<dbReference type="EMBL" id="SRLO01000045">
    <property type="protein sequence ID" value="TNN81704.1"/>
    <property type="molecule type" value="Genomic_DNA"/>
</dbReference>
<keyword evidence="3" id="KW-1185">Reference proteome</keyword>
<feature type="region of interest" description="Disordered" evidence="1">
    <location>
        <begin position="1"/>
        <end position="20"/>
    </location>
</feature>